<evidence type="ECO:0000259" key="1">
    <source>
        <dbReference type="Pfam" id="PF18480"/>
    </source>
</evidence>
<feature type="domain" description="DUF5615" evidence="1">
    <location>
        <begin position="3"/>
        <end position="105"/>
    </location>
</feature>
<protein>
    <recommendedName>
        <fullName evidence="1">DUF5615 domain-containing protein</fullName>
    </recommendedName>
</protein>
<evidence type="ECO:0000313" key="2">
    <source>
        <dbReference type="EMBL" id="EKB51084.1"/>
    </source>
</evidence>
<dbReference type="RefSeq" id="WP_009183424.1">
    <property type="nucleotide sequence ID" value="NZ_AMGM01000003.1"/>
</dbReference>
<name>K1M4A8_CECL9</name>
<dbReference type="AlphaFoldDB" id="K1M4A8"/>
<gene>
    <name evidence="2" type="ORF">B879_00375</name>
</gene>
<evidence type="ECO:0000313" key="3">
    <source>
        <dbReference type="Proteomes" id="UP000004478"/>
    </source>
</evidence>
<dbReference type="EMBL" id="AMGM01000003">
    <property type="protein sequence ID" value="EKB51084.1"/>
    <property type="molecule type" value="Genomic_DNA"/>
</dbReference>
<accession>K1M4A8</accession>
<dbReference type="PATRIC" id="fig|1225176.3.peg.397"/>
<dbReference type="OrthoDB" id="27473at2"/>
<sequence length="114" mass="13573">MARFLIDVNLPYYFSLWNNSEYIHQLDIDDTWTDAQIWEYAKKKKLTIISKDADFYNKILMTNPPPKVIHIKIGNLKIRDFHELISKNWSEVLELNKDNKLVLVYSDRIEGVKS</sequence>
<dbReference type="InterPro" id="IPR041049">
    <property type="entry name" value="DUF5615"/>
</dbReference>
<comment type="caution">
    <text evidence="2">The sequence shown here is derived from an EMBL/GenBank/DDBJ whole genome shotgun (WGS) entry which is preliminary data.</text>
</comment>
<keyword evidence="3" id="KW-1185">Reference proteome</keyword>
<dbReference type="Pfam" id="PF18480">
    <property type="entry name" value="DUF5615"/>
    <property type="match status" value="1"/>
</dbReference>
<dbReference type="Proteomes" id="UP000004478">
    <property type="component" value="Unassembled WGS sequence"/>
</dbReference>
<reference evidence="2 3" key="1">
    <citation type="journal article" date="2012" name="J. Bacteriol.">
        <title>Draft Genome Sequence of Cecembia lonarensis Strain LW9T, Isolated from Lonar Lake, a Haloalkaline Lake in India.</title>
        <authorList>
            <person name="Shivaji S."/>
            <person name="Ara S."/>
            <person name="Singh A."/>
            <person name="Pinnaka A.K."/>
        </authorList>
    </citation>
    <scope>NUCLEOTIDE SEQUENCE [LARGE SCALE GENOMIC DNA]</scope>
    <source>
        <strain evidence="2 3">LW9</strain>
    </source>
</reference>
<proteinExistence type="predicted"/>
<organism evidence="2 3">
    <name type="scientific">Cecembia lonarensis (strain CCUG 58316 / KCTC 22772 / LW9)</name>
    <dbReference type="NCBI Taxonomy" id="1225176"/>
    <lineage>
        <taxon>Bacteria</taxon>
        <taxon>Pseudomonadati</taxon>
        <taxon>Bacteroidota</taxon>
        <taxon>Cytophagia</taxon>
        <taxon>Cytophagales</taxon>
        <taxon>Cyclobacteriaceae</taxon>
        <taxon>Cecembia</taxon>
    </lineage>
</organism>